<proteinExistence type="predicted"/>
<name>A0A7I9Y4G2_MYCAL</name>
<dbReference type="RefSeq" id="WP_133054420.1">
    <property type="nucleotide sequence ID" value="NZ_BLKY01000001.1"/>
</dbReference>
<dbReference type="AlphaFoldDB" id="A0A7I9Y4G2"/>
<sequence length="64" mass="7160">MATFPDIIGYLCHCDVCRQRALTRSQHTHANPFVCPRCREVTGWGDVDVAQAEPDHLPPSKVRG</sequence>
<reference evidence="1" key="2">
    <citation type="submission" date="2020-02" db="EMBL/GenBank/DDBJ databases">
        <authorList>
            <person name="Matsumoto Y."/>
            <person name="Motooka D."/>
            <person name="Nakamura S."/>
        </authorList>
    </citation>
    <scope>NUCLEOTIDE SEQUENCE</scope>
    <source>
        <strain evidence="1">JCM 30723</strain>
    </source>
</reference>
<accession>A0A7I9Y4G2</accession>
<evidence type="ECO:0000313" key="3">
    <source>
        <dbReference type="Proteomes" id="UP000465305"/>
    </source>
</evidence>
<protein>
    <submittedName>
        <fullName evidence="1">Uncharacterized protein</fullName>
    </submittedName>
</protein>
<reference evidence="1 3" key="1">
    <citation type="journal article" date="2019" name="Emerg. Microbes Infect.">
        <title>Comprehensive subspecies identification of 175 nontuberculous mycobacteria species based on 7547 genomic profiles.</title>
        <authorList>
            <person name="Matsumoto Y."/>
            <person name="Kinjo T."/>
            <person name="Motooka D."/>
            <person name="Nabeya D."/>
            <person name="Jung N."/>
            <person name="Uechi K."/>
            <person name="Horii T."/>
            <person name="Iida T."/>
            <person name="Fujita J."/>
            <person name="Nakamura S."/>
        </authorList>
    </citation>
    <scope>NUCLEOTIDE SEQUENCE [LARGE SCALE GENOMIC DNA]</scope>
    <source>
        <strain evidence="1 3">JCM 30723</strain>
    </source>
</reference>
<dbReference type="EMBL" id="BLKY01000001">
    <property type="protein sequence ID" value="GFG83363.1"/>
    <property type="molecule type" value="Genomic_DNA"/>
</dbReference>
<dbReference type="EMBL" id="BLKY01000001">
    <property type="protein sequence ID" value="GFG87896.1"/>
    <property type="molecule type" value="Genomic_DNA"/>
</dbReference>
<evidence type="ECO:0000313" key="2">
    <source>
        <dbReference type="EMBL" id="GFG87896.1"/>
    </source>
</evidence>
<gene>
    <name evidence="1" type="ORF">MALGJ_00390</name>
    <name evidence="2" type="ORF">MALGJ_45720</name>
</gene>
<evidence type="ECO:0000313" key="1">
    <source>
        <dbReference type="EMBL" id="GFG83363.1"/>
    </source>
</evidence>
<dbReference type="Proteomes" id="UP000465305">
    <property type="component" value="Unassembled WGS sequence"/>
</dbReference>
<organism evidence="1 3">
    <name type="scientific">Mycolicibacter algericus</name>
    <name type="common">Mycobacterium algericum</name>
    <dbReference type="NCBI Taxonomy" id="1288388"/>
    <lineage>
        <taxon>Bacteria</taxon>
        <taxon>Bacillati</taxon>
        <taxon>Actinomycetota</taxon>
        <taxon>Actinomycetes</taxon>
        <taxon>Mycobacteriales</taxon>
        <taxon>Mycobacteriaceae</taxon>
        <taxon>Mycolicibacter</taxon>
    </lineage>
</organism>
<comment type="caution">
    <text evidence="1">The sequence shown here is derived from an EMBL/GenBank/DDBJ whole genome shotgun (WGS) entry which is preliminary data.</text>
</comment>